<keyword evidence="6" id="KW-1185">Reference proteome</keyword>
<dbReference type="Pfam" id="PF00701">
    <property type="entry name" value="DHDPS"/>
    <property type="match status" value="1"/>
</dbReference>
<dbReference type="PRINTS" id="PR00146">
    <property type="entry name" value="DHPICSNTHASE"/>
</dbReference>
<organism evidence="5 6">
    <name type="scientific">Oryzicola mucosus</name>
    <dbReference type="NCBI Taxonomy" id="2767425"/>
    <lineage>
        <taxon>Bacteria</taxon>
        <taxon>Pseudomonadati</taxon>
        <taxon>Pseudomonadota</taxon>
        <taxon>Alphaproteobacteria</taxon>
        <taxon>Hyphomicrobiales</taxon>
        <taxon>Phyllobacteriaceae</taxon>
        <taxon>Oryzicola</taxon>
    </lineage>
</organism>
<evidence type="ECO:0000313" key="6">
    <source>
        <dbReference type="Proteomes" id="UP000643405"/>
    </source>
</evidence>
<evidence type="ECO:0000256" key="2">
    <source>
        <dbReference type="PIRNR" id="PIRNR001365"/>
    </source>
</evidence>
<sequence>MPTKLSGVIAAVPTPFDAQRKIDLAAFVEHCSWCLANGCDGLNVLGTTGEANSLSVAQRKSVMAEAASKLDKSRLMVGTGTPDLDTTAELTRYAHQLGFAAALVLPPYYYKPVSDDGLFAWFSALAEITADSPIGIYLYNFPQLTGIEFSPALAERLLRAFPNRIKGAKDSSGNLDYAAKLARIDGFDVFPSSEGALAKAKVDNYAGCISATVNIDPASSAELLKQQDDAALHKEVLGLRQSISANPLIPAIKYLVAKRTGNPVWLNVAPPQLPISDKSHVIALDGIAENLDERLHQPA</sequence>
<evidence type="ECO:0000256" key="3">
    <source>
        <dbReference type="PIRSR" id="PIRSR001365-1"/>
    </source>
</evidence>
<dbReference type="RefSeq" id="WP_188163236.1">
    <property type="nucleotide sequence ID" value="NZ_JACVVX010000001.1"/>
</dbReference>
<dbReference type="InterPro" id="IPR002220">
    <property type="entry name" value="DapA-like"/>
</dbReference>
<dbReference type="PANTHER" id="PTHR12128">
    <property type="entry name" value="DIHYDRODIPICOLINATE SYNTHASE"/>
    <property type="match status" value="1"/>
</dbReference>
<protein>
    <submittedName>
        <fullName evidence="5">Dihydrodipicolinate synthase family protein</fullName>
    </submittedName>
</protein>
<keyword evidence="1 2" id="KW-0456">Lyase</keyword>
<evidence type="ECO:0000256" key="4">
    <source>
        <dbReference type="PIRSR" id="PIRSR001365-2"/>
    </source>
</evidence>
<dbReference type="SUPFAM" id="SSF51569">
    <property type="entry name" value="Aldolase"/>
    <property type="match status" value="1"/>
</dbReference>
<dbReference type="PIRSF" id="PIRSF001365">
    <property type="entry name" value="DHDPS"/>
    <property type="match status" value="1"/>
</dbReference>
<comment type="caution">
    <text evidence="5">The sequence shown here is derived from an EMBL/GenBank/DDBJ whole genome shotgun (WGS) entry which is preliminary data.</text>
</comment>
<proteinExistence type="inferred from homology"/>
<dbReference type="GO" id="GO:0008840">
    <property type="term" value="F:4-hydroxy-tetrahydrodipicolinate synthase activity"/>
    <property type="evidence" value="ECO:0007669"/>
    <property type="project" value="TreeGrafter"/>
</dbReference>
<feature type="active site" description="Schiff-base intermediate with substrate" evidence="3">
    <location>
        <position position="169"/>
    </location>
</feature>
<dbReference type="SMART" id="SM01130">
    <property type="entry name" value="DHDPS"/>
    <property type="match status" value="1"/>
</dbReference>
<dbReference type="PANTHER" id="PTHR12128:SF67">
    <property type="entry name" value="BLR3884 PROTEIN"/>
    <property type="match status" value="1"/>
</dbReference>
<reference evidence="5" key="1">
    <citation type="submission" date="2020-09" db="EMBL/GenBank/DDBJ databases">
        <title>Genome seq and assembly of Tianweitania sp.</title>
        <authorList>
            <person name="Chhetri G."/>
        </authorList>
    </citation>
    <scope>NUCLEOTIDE SEQUENCE</scope>
    <source>
        <strain evidence="5">Rool2</strain>
    </source>
</reference>
<comment type="similarity">
    <text evidence="2">Belongs to the DapA family.</text>
</comment>
<evidence type="ECO:0000256" key="1">
    <source>
        <dbReference type="ARBA" id="ARBA00023239"/>
    </source>
</evidence>
<dbReference type="Proteomes" id="UP000643405">
    <property type="component" value="Unassembled WGS sequence"/>
</dbReference>
<dbReference type="AlphaFoldDB" id="A0A8J6PMA9"/>
<feature type="active site" description="Proton donor/acceptor" evidence="3">
    <location>
        <position position="139"/>
    </location>
</feature>
<feature type="binding site" evidence="4">
    <location>
        <position position="209"/>
    </location>
    <ligand>
        <name>pyruvate</name>
        <dbReference type="ChEBI" id="CHEBI:15361"/>
    </ligand>
</feature>
<dbReference type="InterPro" id="IPR013785">
    <property type="entry name" value="Aldolase_TIM"/>
</dbReference>
<dbReference type="CDD" id="cd00408">
    <property type="entry name" value="DHDPS-like"/>
    <property type="match status" value="1"/>
</dbReference>
<accession>A0A8J6PMA9</accession>
<dbReference type="EMBL" id="JACVVX010000001">
    <property type="protein sequence ID" value="MBD0413835.1"/>
    <property type="molecule type" value="Genomic_DNA"/>
</dbReference>
<feature type="binding site" evidence="4">
    <location>
        <position position="48"/>
    </location>
    <ligand>
        <name>pyruvate</name>
        <dbReference type="ChEBI" id="CHEBI:15361"/>
    </ligand>
</feature>
<dbReference type="Gene3D" id="3.20.20.70">
    <property type="entry name" value="Aldolase class I"/>
    <property type="match status" value="1"/>
</dbReference>
<evidence type="ECO:0000313" key="5">
    <source>
        <dbReference type="EMBL" id="MBD0413835.1"/>
    </source>
</evidence>
<name>A0A8J6PMA9_9HYPH</name>
<gene>
    <name evidence="5" type="ORF">ICI42_04115</name>
</gene>